<evidence type="ECO:0000256" key="1">
    <source>
        <dbReference type="SAM" id="MobiDB-lite"/>
    </source>
</evidence>
<sequence>MLLATQTVATDCRRVPDPPDEEKMSPPTSGLPREGGFCHVRRHQVNFLLIKNLKEEGSVRKILLFEMLRSFILCNCTALMLHYCIHPELSMNKYEFSGML</sequence>
<name>A0ABV0T3X5_9TELE</name>
<dbReference type="EMBL" id="JAHRIQ010021284">
    <property type="protein sequence ID" value="MEQ2227529.1"/>
    <property type="molecule type" value="Genomic_DNA"/>
</dbReference>
<feature type="compositionally biased region" description="Basic and acidic residues" evidence="1">
    <location>
        <begin position="11"/>
        <end position="24"/>
    </location>
</feature>
<proteinExistence type="predicted"/>
<protein>
    <submittedName>
        <fullName evidence="2">Uncharacterized protein</fullName>
    </submittedName>
</protein>
<reference evidence="2 3" key="1">
    <citation type="submission" date="2021-06" db="EMBL/GenBank/DDBJ databases">
        <authorList>
            <person name="Palmer J.M."/>
        </authorList>
    </citation>
    <scope>NUCLEOTIDE SEQUENCE [LARGE SCALE GENOMIC DNA]</scope>
    <source>
        <strain evidence="3">if_2019</strain>
        <tissue evidence="2">Muscle</tissue>
    </source>
</reference>
<organism evidence="2 3">
    <name type="scientific">Ilyodon furcidens</name>
    <name type="common">goldbreast splitfin</name>
    <dbReference type="NCBI Taxonomy" id="33524"/>
    <lineage>
        <taxon>Eukaryota</taxon>
        <taxon>Metazoa</taxon>
        <taxon>Chordata</taxon>
        <taxon>Craniata</taxon>
        <taxon>Vertebrata</taxon>
        <taxon>Euteleostomi</taxon>
        <taxon>Actinopterygii</taxon>
        <taxon>Neopterygii</taxon>
        <taxon>Teleostei</taxon>
        <taxon>Neoteleostei</taxon>
        <taxon>Acanthomorphata</taxon>
        <taxon>Ovalentaria</taxon>
        <taxon>Atherinomorphae</taxon>
        <taxon>Cyprinodontiformes</taxon>
        <taxon>Goodeidae</taxon>
        <taxon>Ilyodon</taxon>
    </lineage>
</organism>
<dbReference type="Proteomes" id="UP001482620">
    <property type="component" value="Unassembled WGS sequence"/>
</dbReference>
<accession>A0ABV0T3X5</accession>
<evidence type="ECO:0000313" key="3">
    <source>
        <dbReference type="Proteomes" id="UP001482620"/>
    </source>
</evidence>
<gene>
    <name evidence="2" type="ORF">ILYODFUR_038538</name>
</gene>
<keyword evidence="3" id="KW-1185">Reference proteome</keyword>
<evidence type="ECO:0000313" key="2">
    <source>
        <dbReference type="EMBL" id="MEQ2227529.1"/>
    </source>
</evidence>
<comment type="caution">
    <text evidence="2">The sequence shown here is derived from an EMBL/GenBank/DDBJ whole genome shotgun (WGS) entry which is preliminary data.</text>
</comment>
<feature type="region of interest" description="Disordered" evidence="1">
    <location>
        <begin position="1"/>
        <end position="35"/>
    </location>
</feature>